<keyword evidence="4" id="KW-0788">Thiol protease</keyword>
<dbReference type="Proteomes" id="UP000030671">
    <property type="component" value="Unassembled WGS sequence"/>
</dbReference>
<dbReference type="STRING" id="747525.W4K638"/>
<name>W4K638_HETIT</name>
<dbReference type="PANTHER" id="PTHR23402:SF1">
    <property type="entry name" value="PYROGLUTAMYL-PEPTIDASE I"/>
    <property type="match status" value="1"/>
</dbReference>
<dbReference type="HOGENOM" id="CLU_043960_1_0_1"/>
<sequence>MPALDPDPDPFASRFHGPIPDIPDDAYRVLLTGFGPFFRYRENPSWLAARPLNNVTFHFDPSPDRMVEDDLPPAANGRGRARLIHITSLQLPVTYQAVLDCGPGFHARPPVLPPSSDPLHPLAPPPEGGYDFIFHLGLAGRGPLRMERLAHKIGYRMKDTAGQHAPIVDYLPDPATLEQSQAEVLEHAARLAAFLGNRVTEGVMDVHGPLDAVQDSPTRGFGKGYESFVDDMFTAIDVEKLVYDLKEQGIDTVYSSMDAGHYVNDFLYYCSLAESRRTATKHDRTKLTRVLFMHCPPAGQPVSTQEVIDAVKKIIFWVCKDEDTIPPVPPLTGR</sequence>
<dbReference type="GeneID" id="20677690"/>
<dbReference type="InParanoid" id="W4K638"/>
<evidence type="ECO:0008006" key="7">
    <source>
        <dbReference type="Google" id="ProtNLM"/>
    </source>
</evidence>
<evidence type="ECO:0000256" key="4">
    <source>
        <dbReference type="ARBA" id="ARBA00022807"/>
    </source>
</evidence>
<evidence type="ECO:0000256" key="2">
    <source>
        <dbReference type="ARBA" id="ARBA00022670"/>
    </source>
</evidence>
<dbReference type="RefSeq" id="XP_009547499.1">
    <property type="nucleotide sequence ID" value="XM_009549204.1"/>
</dbReference>
<evidence type="ECO:0000256" key="3">
    <source>
        <dbReference type="ARBA" id="ARBA00022801"/>
    </source>
</evidence>
<gene>
    <name evidence="5" type="ORF">HETIRDRAFT_476485</name>
</gene>
<accession>W4K638</accession>
<dbReference type="InterPro" id="IPR036440">
    <property type="entry name" value="Peptidase_C15-like_sf"/>
</dbReference>
<dbReference type="KEGG" id="hir:HETIRDRAFT_476485"/>
<evidence type="ECO:0000313" key="5">
    <source>
        <dbReference type="EMBL" id="ETW80795.1"/>
    </source>
</evidence>
<keyword evidence="6" id="KW-1185">Reference proteome</keyword>
<dbReference type="InterPro" id="IPR016125">
    <property type="entry name" value="Peptidase_C15-like"/>
</dbReference>
<dbReference type="Gene3D" id="3.40.630.20">
    <property type="entry name" value="Peptidase C15, pyroglutamyl peptidase I-like"/>
    <property type="match status" value="1"/>
</dbReference>
<dbReference type="SUPFAM" id="SSF53182">
    <property type="entry name" value="Pyrrolidone carboxyl peptidase (pyroglutamate aminopeptidase)"/>
    <property type="match status" value="1"/>
</dbReference>
<evidence type="ECO:0000313" key="6">
    <source>
        <dbReference type="Proteomes" id="UP000030671"/>
    </source>
</evidence>
<dbReference type="GO" id="GO:0008234">
    <property type="term" value="F:cysteine-type peptidase activity"/>
    <property type="evidence" value="ECO:0007669"/>
    <property type="project" value="UniProtKB-KW"/>
</dbReference>
<keyword evidence="2" id="KW-0645">Protease</keyword>
<proteinExistence type="inferred from homology"/>
<keyword evidence="3" id="KW-0378">Hydrolase</keyword>
<dbReference type="AlphaFoldDB" id="W4K638"/>
<dbReference type="eggNOG" id="KOG4755">
    <property type="taxonomic scope" value="Eukaryota"/>
</dbReference>
<evidence type="ECO:0000256" key="1">
    <source>
        <dbReference type="ARBA" id="ARBA00006641"/>
    </source>
</evidence>
<comment type="similarity">
    <text evidence="1">Belongs to the peptidase C15 family.</text>
</comment>
<dbReference type="PANTHER" id="PTHR23402">
    <property type="entry name" value="PROTEASE FAMILY C15 PYROGLUTAMYL-PEPTIDASE I-RELATED"/>
    <property type="match status" value="1"/>
</dbReference>
<organism evidence="5 6">
    <name type="scientific">Heterobasidion irregulare (strain TC 32-1)</name>
    <dbReference type="NCBI Taxonomy" id="747525"/>
    <lineage>
        <taxon>Eukaryota</taxon>
        <taxon>Fungi</taxon>
        <taxon>Dikarya</taxon>
        <taxon>Basidiomycota</taxon>
        <taxon>Agaricomycotina</taxon>
        <taxon>Agaricomycetes</taxon>
        <taxon>Russulales</taxon>
        <taxon>Bondarzewiaceae</taxon>
        <taxon>Heterobasidion</taxon>
        <taxon>Heterobasidion annosum species complex</taxon>
    </lineage>
</organism>
<dbReference type="GO" id="GO:0006508">
    <property type="term" value="P:proteolysis"/>
    <property type="evidence" value="ECO:0007669"/>
    <property type="project" value="UniProtKB-KW"/>
</dbReference>
<protein>
    <recommendedName>
        <fullName evidence="7">Peptidase C15, pyroglutamyl peptidase I-like protein</fullName>
    </recommendedName>
</protein>
<reference evidence="5 6" key="1">
    <citation type="journal article" date="2012" name="New Phytol.">
        <title>Insight into trade-off between wood decay and parasitism from the genome of a fungal forest pathogen.</title>
        <authorList>
            <person name="Olson A."/>
            <person name="Aerts A."/>
            <person name="Asiegbu F."/>
            <person name="Belbahri L."/>
            <person name="Bouzid O."/>
            <person name="Broberg A."/>
            <person name="Canback B."/>
            <person name="Coutinho P.M."/>
            <person name="Cullen D."/>
            <person name="Dalman K."/>
            <person name="Deflorio G."/>
            <person name="van Diepen L.T."/>
            <person name="Dunand C."/>
            <person name="Duplessis S."/>
            <person name="Durling M."/>
            <person name="Gonthier P."/>
            <person name="Grimwood J."/>
            <person name="Fossdal C.G."/>
            <person name="Hansson D."/>
            <person name="Henrissat B."/>
            <person name="Hietala A."/>
            <person name="Himmelstrand K."/>
            <person name="Hoffmeister D."/>
            <person name="Hogberg N."/>
            <person name="James T.Y."/>
            <person name="Karlsson M."/>
            <person name="Kohler A."/>
            <person name="Kues U."/>
            <person name="Lee Y.H."/>
            <person name="Lin Y.C."/>
            <person name="Lind M."/>
            <person name="Lindquist E."/>
            <person name="Lombard V."/>
            <person name="Lucas S."/>
            <person name="Lunden K."/>
            <person name="Morin E."/>
            <person name="Murat C."/>
            <person name="Park J."/>
            <person name="Raffaello T."/>
            <person name="Rouze P."/>
            <person name="Salamov A."/>
            <person name="Schmutz J."/>
            <person name="Solheim H."/>
            <person name="Stahlberg J."/>
            <person name="Velez H."/>
            <person name="de Vries R.P."/>
            <person name="Wiebenga A."/>
            <person name="Woodward S."/>
            <person name="Yakovlev I."/>
            <person name="Garbelotto M."/>
            <person name="Martin F."/>
            <person name="Grigoriev I.V."/>
            <person name="Stenlid J."/>
        </authorList>
    </citation>
    <scope>NUCLEOTIDE SEQUENCE [LARGE SCALE GENOMIC DNA]</scope>
    <source>
        <strain evidence="5 6">TC 32-1</strain>
    </source>
</reference>
<dbReference type="EMBL" id="KI925459">
    <property type="protein sequence ID" value="ETW80795.1"/>
    <property type="molecule type" value="Genomic_DNA"/>
</dbReference>
<dbReference type="OrthoDB" id="407146at2759"/>